<gene>
    <name evidence="2" type="ORF">JQX11_00935</name>
</gene>
<feature type="domain" description="Oxidoreductase molybdopterin-binding" evidence="1">
    <location>
        <begin position="108"/>
        <end position="292"/>
    </location>
</feature>
<keyword evidence="3" id="KW-1185">Reference proteome</keyword>
<name>A0ABS2ILR1_9ACTN</name>
<sequence>MSTVASYDEADHDARRARQWLAGQARADGVSRADLVALGTAMSALAAAEDAPEPVAPAAGPVGADPGIVKPLDPALLTPRDGNAEMRWEAMAGRGYVVPNDRFFVRNHTHTPRIDADTWRLRLYGDGLRAAPTRDAPVEFDYAALRALPAVELPALVECAGNGRHFFASQQDTPASGVQWRLGGVGVARWRGVPLATVLRHAGLTADAVDVMPEGLDPPYVTGGVDLGRVRRPLPIGKALDDVLLAYEMNGAPLPADHGFPVRVVVPGWIGISSIKWVGAIEVSTTPLFSPWNTSLYRMFGPGQPADGGPAGTQSVKSAFELPWDARLAAGVETTLTGRSWSGAGPIDRVEVDTGEGWRPATLVGADRGGPWQRWSTRWCPPTAGRWTLRARAVDVTGRGQPDRAGVNDLGYLFDGVVRHPVTAV</sequence>
<dbReference type="PRINTS" id="PR00407">
    <property type="entry name" value="EUMOPTERIN"/>
</dbReference>
<organism evidence="2 3">
    <name type="scientific">Micromonospora humida</name>
    <dbReference type="NCBI Taxonomy" id="2809018"/>
    <lineage>
        <taxon>Bacteria</taxon>
        <taxon>Bacillati</taxon>
        <taxon>Actinomycetota</taxon>
        <taxon>Actinomycetes</taxon>
        <taxon>Micromonosporales</taxon>
        <taxon>Micromonosporaceae</taxon>
        <taxon>Micromonospora</taxon>
    </lineage>
</organism>
<proteinExistence type="predicted"/>
<protein>
    <submittedName>
        <fullName evidence="2">Sulfite oxidase</fullName>
    </submittedName>
</protein>
<reference evidence="2 3" key="1">
    <citation type="submission" date="2021-02" db="EMBL/GenBank/DDBJ databases">
        <authorList>
            <person name="Ra J.-S."/>
        </authorList>
    </citation>
    <scope>NUCLEOTIDE SEQUENCE [LARGE SCALE GENOMIC DNA]</scope>
    <source>
        <strain evidence="2 3">MMS20-R1-14</strain>
    </source>
</reference>
<dbReference type="RefSeq" id="WP_204923007.1">
    <property type="nucleotide sequence ID" value="NZ_JAFEUC010000001.1"/>
</dbReference>
<dbReference type="Proteomes" id="UP001518872">
    <property type="component" value="Unassembled WGS sequence"/>
</dbReference>
<dbReference type="Gene3D" id="3.90.420.10">
    <property type="entry name" value="Oxidoreductase, molybdopterin-binding domain"/>
    <property type="match status" value="1"/>
</dbReference>
<evidence type="ECO:0000313" key="3">
    <source>
        <dbReference type="Proteomes" id="UP001518872"/>
    </source>
</evidence>
<dbReference type="InterPro" id="IPR014756">
    <property type="entry name" value="Ig_E-set"/>
</dbReference>
<dbReference type="Pfam" id="PF00174">
    <property type="entry name" value="Oxidored_molyb"/>
    <property type="match status" value="1"/>
</dbReference>
<dbReference type="InterPro" id="IPR008335">
    <property type="entry name" value="Mopterin_OxRdtase_euk"/>
</dbReference>
<evidence type="ECO:0000259" key="1">
    <source>
        <dbReference type="Pfam" id="PF00174"/>
    </source>
</evidence>
<evidence type="ECO:0000313" key="2">
    <source>
        <dbReference type="EMBL" id="MBM7074919.1"/>
    </source>
</evidence>
<dbReference type="InterPro" id="IPR036374">
    <property type="entry name" value="OxRdtase_Mopterin-bd_sf"/>
</dbReference>
<dbReference type="PANTHER" id="PTHR19372:SF7">
    <property type="entry name" value="SULFITE OXIDASE, MITOCHONDRIAL"/>
    <property type="match status" value="1"/>
</dbReference>
<dbReference type="PANTHER" id="PTHR19372">
    <property type="entry name" value="SULFITE REDUCTASE"/>
    <property type="match status" value="1"/>
</dbReference>
<dbReference type="EMBL" id="JAFEUC010000001">
    <property type="protein sequence ID" value="MBM7074919.1"/>
    <property type="molecule type" value="Genomic_DNA"/>
</dbReference>
<dbReference type="SUPFAM" id="SSF56524">
    <property type="entry name" value="Oxidoreductase molybdopterin-binding domain"/>
    <property type="match status" value="1"/>
</dbReference>
<dbReference type="Gene3D" id="2.60.40.650">
    <property type="match status" value="1"/>
</dbReference>
<dbReference type="InterPro" id="IPR000572">
    <property type="entry name" value="OxRdtase_Mopterin-bd_dom"/>
</dbReference>
<dbReference type="CDD" id="cd02110">
    <property type="entry name" value="SO_family_Moco_dimer"/>
    <property type="match status" value="1"/>
</dbReference>
<comment type="caution">
    <text evidence="2">The sequence shown here is derived from an EMBL/GenBank/DDBJ whole genome shotgun (WGS) entry which is preliminary data.</text>
</comment>
<dbReference type="SUPFAM" id="SSF81296">
    <property type="entry name" value="E set domains"/>
    <property type="match status" value="1"/>
</dbReference>
<accession>A0ABS2ILR1</accession>